<name>A0A2V4UPR7_9GAMM</name>
<dbReference type="PANTHER" id="PTHR31435:SF10">
    <property type="entry name" value="BSR4717 PROTEIN"/>
    <property type="match status" value="1"/>
</dbReference>
<feature type="domain" description="N-acetyltransferase" evidence="1">
    <location>
        <begin position="13"/>
        <end position="97"/>
    </location>
</feature>
<gene>
    <name evidence="2" type="ORF">DFP82_101349</name>
</gene>
<dbReference type="OrthoDB" id="9813275at2"/>
<dbReference type="PANTHER" id="PTHR31435">
    <property type="entry name" value="PROTEIN NATD1"/>
    <property type="match status" value="1"/>
</dbReference>
<evidence type="ECO:0000313" key="2">
    <source>
        <dbReference type="EMBL" id="PYE41029.1"/>
    </source>
</evidence>
<keyword evidence="3" id="KW-1185">Reference proteome</keyword>
<dbReference type="PROSITE" id="PS51729">
    <property type="entry name" value="GNAT_YJDJ"/>
    <property type="match status" value="1"/>
</dbReference>
<dbReference type="EMBL" id="QJSU01000001">
    <property type="protein sequence ID" value="PYE41029.1"/>
    <property type="molecule type" value="Genomic_DNA"/>
</dbReference>
<protein>
    <recommendedName>
        <fullName evidence="1">N-acetyltransferase domain-containing protein</fullName>
    </recommendedName>
</protein>
<evidence type="ECO:0000259" key="1">
    <source>
        <dbReference type="PROSITE" id="PS51729"/>
    </source>
</evidence>
<dbReference type="SUPFAM" id="SSF55729">
    <property type="entry name" value="Acyl-CoA N-acyltransferases (Nat)"/>
    <property type="match status" value="1"/>
</dbReference>
<dbReference type="AlphaFoldDB" id="A0A2V4UPR7"/>
<reference evidence="2 3" key="1">
    <citation type="submission" date="2018-06" db="EMBL/GenBank/DDBJ databases">
        <title>Genomic Encyclopedia of Type Strains, Phase III (KMG-III): the genomes of soil and plant-associated and newly described type strains.</title>
        <authorList>
            <person name="Whitman W."/>
        </authorList>
    </citation>
    <scope>NUCLEOTIDE SEQUENCE [LARGE SCALE GENOMIC DNA]</scope>
    <source>
        <strain evidence="2 3">CECT 5889</strain>
    </source>
</reference>
<dbReference type="Proteomes" id="UP000247746">
    <property type="component" value="Unassembled WGS sequence"/>
</dbReference>
<dbReference type="Gene3D" id="3.40.630.30">
    <property type="match status" value="1"/>
</dbReference>
<dbReference type="InterPro" id="IPR031165">
    <property type="entry name" value="GNAT_YJDJ"/>
</dbReference>
<dbReference type="InterPro" id="IPR045057">
    <property type="entry name" value="Gcn5-rel_NAT"/>
</dbReference>
<proteinExistence type="predicted"/>
<sequence>MSNQTAEQPIKISHDIEAKRFETAIDGHIGYISYQERDGKLIYDHTIVPQALGGRGVGSTLVKHALNYARENDKKVVPQCSFVSSYINKHPEYKDLL</sequence>
<accession>A0A2V4UPR7</accession>
<comment type="caution">
    <text evidence="2">The sequence shown here is derived from an EMBL/GenBank/DDBJ whole genome shotgun (WGS) entry which is preliminary data.</text>
</comment>
<dbReference type="CDD" id="cd04301">
    <property type="entry name" value="NAT_SF"/>
    <property type="match status" value="1"/>
</dbReference>
<evidence type="ECO:0000313" key="3">
    <source>
        <dbReference type="Proteomes" id="UP000247746"/>
    </source>
</evidence>
<dbReference type="RefSeq" id="WP_110921997.1">
    <property type="nucleotide sequence ID" value="NZ_QJSU01000001.1"/>
</dbReference>
<dbReference type="InterPro" id="IPR016181">
    <property type="entry name" value="Acyl_CoA_acyltransferase"/>
</dbReference>
<dbReference type="Pfam" id="PF14542">
    <property type="entry name" value="Acetyltransf_CG"/>
    <property type="match status" value="1"/>
</dbReference>
<organism evidence="2 3">
    <name type="scientific">Psychrobacter fozii</name>
    <dbReference type="NCBI Taxonomy" id="198480"/>
    <lineage>
        <taxon>Bacteria</taxon>
        <taxon>Pseudomonadati</taxon>
        <taxon>Pseudomonadota</taxon>
        <taxon>Gammaproteobacteria</taxon>
        <taxon>Moraxellales</taxon>
        <taxon>Moraxellaceae</taxon>
        <taxon>Psychrobacter</taxon>
    </lineage>
</organism>